<dbReference type="InterPro" id="IPR030489">
    <property type="entry name" value="TR_Rrf2-type_CS"/>
</dbReference>
<dbReference type="Gene3D" id="1.10.10.10">
    <property type="entry name" value="Winged helix-like DNA-binding domain superfamily/Winged helix DNA-binding domain"/>
    <property type="match status" value="1"/>
</dbReference>
<name>A0A840IHK2_9ACTN</name>
<dbReference type="Pfam" id="PF02082">
    <property type="entry name" value="Rrf2"/>
    <property type="match status" value="1"/>
</dbReference>
<evidence type="ECO:0000313" key="2">
    <source>
        <dbReference type="EMBL" id="MBB4664422.1"/>
    </source>
</evidence>
<organism evidence="2 3">
    <name type="scientific">Conexibacter arvalis</name>
    <dbReference type="NCBI Taxonomy" id="912552"/>
    <lineage>
        <taxon>Bacteria</taxon>
        <taxon>Bacillati</taxon>
        <taxon>Actinomycetota</taxon>
        <taxon>Thermoleophilia</taxon>
        <taxon>Solirubrobacterales</taxon>
        <taxon>Conexibacteraceae</taxon>
        <taxon>Conexibacter</taxon>
    </lineage>
</organism>
<keyword evidence="3" id="KW-1185">Reference proteome</keyword>
<accession>A0A840IHK2</accession>
<dbReference type="PANTHER" id="PTHR33221:SF5">
    <property type="entry name" value="HTH-TYPE TRANSCRIPTIONAL REGULATOR ISCR"/>
    <property type="match status" value="1"/>
</dbReference>
<dbReference type="PROSITE" id="PS01332">
    <property type="entry name" value="HTH_RRF2_1"/>
    <property type="match status" value="1"/>
</dbReference>
<proteinExistence type="predicted"/>
<protein>
    <submittedName>
        <fullName evidence="2">Rrf2 family protein</fullName>
    </submittedName>
</protein>
<reference evidence="2 3" key="1">
    <citation type="submission" date="2020-08" db="EMBL/GenBank/DDBJ databases">
        <title>Genomic Encyclopedia of Archaeal and Bacterial Type Strains, Phase II (KMG-II): from individual species to whole genera.</title>
        <authorList>
            <person name="Goeker M."/>
        </authorList>
    </citation>
    <scope>NUCLEOTIDE SEQUENCE [LARGE SCALE GENOMIC DNA]</scope>
    <source>
        <strain evidence="2 3">DSM 23288</strain>
    </source>
</reference>
<dbReference type="InterPro" id="IPR036388">
    <property type="entry name" value="WH-like_DNA-bd_sf"/>
</dbReference>
<gene>
    <name evidence="2" type="ORF">BDZ31_004033</name>
</gene>
<sequence length="152" mass="16351">MRISAKTDYAVRAAVELAAHGDEHPLKSERIAQAQGIPLRFLENILVQLRQGGIVVSRRGAEGGYRLAEPADSITVADVIRAIDGPLAAVAGERPEKLGFEGTAEPLRDVWVAVRASLRDVLEHVTLADLASGELPDAVRARTADPDAWLTR</sequence>
<keyword evidence="1" id="KW-0238">DNA-binding</keyword>
<dbReference type="Proteomes" id="UP000585272">
    <property type="component" value="Unassembled WGS sequence"/>
</dbReference>
<dbReference type="GO" id="GO:0003700">
    <property type="term" value="F:DNA-binding transcription factor activity"/>
    <property type="evidence" value="ECO:0007669"/>
    <property type="project" value="TreeGrafter"/>
</dbReference>
<dbReference type="InterPro" id="IPR036390">
    <property type="entry name" value="WH_DNA-bd_sf"/>
</dbReference>
<dbReference type="RefSeq" id="WP_183344462.1">
    <property type="nucleotide sequence ID" value="NZ_JACHNU010000007.1"/>
</dbReference>
<dbReference type="PROSITE" id="PS51197">
    <property type="entry name" value="HTH_RRF2_2"/>
    <property type="match status" value="1"/>
</dbReference>
<comment type="caution">
    <text evidence="2">The sequence shown here is derived from an EMBL/GenBank/DDBJ whole genome shotgun (WGS) entry which is preliminary data.</text>
</comment>
<dbReference type="SUPFAM" id="SSF46785">
    <property type="entry name" value="Winged helix' DNA-binding domain"/>
    <property type="match status" value="1"/>
</dbReference>
<evidence type="ECO:0000313" key="3">
    <source>
        <dbReference type="Proteomes" id="UP000585272"/>
    </source>
</evidence>
<dbReference type="EMBL" id="JACHNU010000007">
    <property type="protein sequence ID" value="MBB4664422.1"/>
    <property type="molecule type" value="Genomic_DNA"/>
</dbReference>
<dbReference type="NCBIfam" id="TIGR00738">
    <property type="entry name" value="rrf2_super"/>
    <property type="match status" value="1"/>
</dbReference>
<dbReference type="AlphaFoldDB" id="A0A840IHK2"/>
<dbReference type="PANTHER" id="PTHR33221">
    <property type="entry name" value="WINGED HELIX-TURN-HELIX TRANSCRIPTIONAL REGULATOR, RRF2 FAMILY"/>
    <property type="match status" value="1"/>
</dbReference>
<dbReference type="InterPro" id="IPR000944">
    <property type="entry name" value="Tscrpt_reg_Rrf2"/>
</dbReference>
<dbReference type="GO" id="GO:0003677">
    <property type="term" value="F:DNA binding"/>
    <property type="evidence" value="ECO:0007669"/>
    <property type="project" value="UniProtKB-KW"/>
</dbReference>
<evidence type="ECO:0000256" key="1">
    <source>
        <dbReference type="ARBA" id="ARBA00023125"/>
    </source>
</evidence>
<dbReference type="GO" id="GO:0005829">
    <property type="term" value="C:cytosol"/>
    <property type="evidence" value="ECO:0007669"/>
    <property type="project" value="TreeGrafter"/>
</dbReference>